<dbReference type="RefSeq" id="WP_192039886.1">
    <property type="nucleotide sequence ID" value="NZ_JACYWE010000008.1"/>
</dbReference>
<sequence length="234" mass="25582">MISAVLFDVQGTATDFYSTVTKACGAVLGPAPAEDGWGGFVNEWRARYFEALAGLAGHTGDWISVHSVYRTALEELLHENRLDATEAQREQLARSWQRLDPWPDVVAGVRALNEHVITATLSNADVAAVVGITRHSRIPWTVILAAEMFGTFKPDPRAYLGAARYLGVPPTEIMMVASHKYDLRAARSLGFRTALVARPDEHGPGAEVDVAPEDEFDANVTGFGELADWVARHR</sequence>
<keyword evidence="2" id="KW-0378">Hydrolase</keyword>
<comment type="caution">
    <text evidence="3">The sequence shown here is derived from an EMBL/GenBank/DDBJ whole genome shotgun (WGS) entry which is preliminary data.</text>
</comment>
<dbReference type="Proteomes" id="UP000642993">
    <property type="component" value="Unassembled WGS sequence"/>
</dbReference>
<evidence type="ECO:0000256" key="1">
    <source>
        <dbReference type="ARBA" id="ARBA00008106"/>
    </source>
</evidence>
<gene>
    <name evidence="3" type="ORF">HT102_13095</name>
</gene>
<evidence type="ECO:0000313" key="3">
    <source>
        <dbReference type="EMBL" id="MBD8507419.1"/>
    </source>
</evidence>
<dbReference type="Gene3D" id="1.10.150.240">
    <property type="entry name" value="Putative phosphatase, domain 2"/>
    <property type="match status" value="1"/>
</dbReference>
<dbReference type="Gene3D" id="3.40.50.1000">
    <property type="entry name" value="HAD superfamily/HAD-like"/>
    <property type="match status" value="1"/>
</dbReference>
<dbReference type="PANTHER" id="PTHR43316">
    <property type="entry name" value="HYDROLASE, HALOACID DELAHOGENASE-RELATED"/>
    <property type="match status" value="1"/>
</dbReference>
<dbReference type="AlphaFoldDB" id="A0A927JDU3"/>
<dbReference type="InterPro" id="IPR051540">
    <property type="entry name" value="S-2-haloacid_dehalogenase"/>
</dbReference>
<dbReference type="InterPro" id="IPR036412">
    <property type="entry name" value="HAD-like_sf"/>
</dbReference>
<dbReference type="PANTHER" id="PTHR43316:SF3">
    <property type="entry name" value="HALOACID DEHALOGENASE, TYPE II (AFU_ORTHOLOGUE AFUA_2G07750)-RELATED"/>
    <property type="match status" value="1"/>
</dbReference>
<dbReference type="InterPro" id="IPR023214">
    <property type="entry name" value="HAD_sf"/>
</dbReference>
<keyword evidence="4" id="KW-1185">Reference proteome</keyword>
<dbReference type="NCBIfam" id="TIGR01493">
    <property type="entry name" value="HAD-SF-IA-v2"/>
    <property type="match status" value="1"/>
</dbReference>
<accession>A0A927JDU3</accession>
<dbReference type="GO" id="GO:0019120">
    <property type="term" value="F:hydrolase activity, acting on acid halide bonds, in C-halide compounds"/>
    <property type="evidence" value="ECO:0007669"/>
    <property type="project" value="InterPro"/>
</dbReference>
<reference evidence="3" key="1">
    <citation type="submission" date="2020-09" db="EMBL/GenBank/DDBJ databases">
        <title>Hoyosella lacisalsi sp. nov., a halotolerant actinobacterium isolated from soil of Lake Gudzhirganskoe.</title>
        <authorList>
            <person name="Yang Q."/>
            <person name="Guo P.Y."/>
            <person name="Liu S.W."/>
            <person name="Li F.N."/>
            <person name="Sun C.H."/>
        </authorList>
    </citation>
    <scope>NUCLEOTIDE SEQUENCE</scope>
    <source>
        <strain evidence="3">G463</strain>
    </source>
</reference>
<dbReference type="Pfam" id="PF00702">
    <property type="entry name" value="Hydrolase"/>
    <property type="match status" value="1"/>
</dbReference>
<proteinExistence type="inferred from homology"/>
<dbReference type="EMBL" id="JACYWE010000008">
    <property type="protein sequence ID" value="MBD8507419.1"/>
    <property type="molecule type" value="Genomic_DNA"/>
</dbReference>
<dbReference type="NCBIfam" id="TIGR01428">
    <property type="entry name" value="HAD_type_II"/>
    <property type="match status" value="1"/>
</dbReference>
<protein>
    <submittedName>
        <fullName evidence="3">Haloacid dehalogenase type II</fullName>
    </submittedName>
</protein>
<dbReference type="InterPro" id="IPR006439">
    <property type="entry name" value="HAD-SF_hydro_IA"/>
</dbReference>
<dbReference type="SFLD" id="SFLDG01129">
    <property type="entry name" value="C1.5:_HAD__Beta-PGM__Phosphata"/>
    <property type="match status" value="1"/>
</dbReference>
<dbReference type="SUPFAM" id="SSF56784">
    <property type="entry name" value="HAD-like"/>
    <property type="match status" value="1"/>
</dbReference>
<evidence type="ECO:0000256" key="2">
    <source>
        <dbReference type="ARBA" id="ARBA00022801"/>
    </source>
</evidence>
<name>A0A927JDU3_9ACTN</name>
<dbReference type="InterPro" id="IPR023198">
    <property type="entry name" value="PGP-like_dom2"/>
</dbReference>
<organism evidence="3 4">
    <name type="scientific">Lolliginicoccus lacisalsi</name>
    <dbReference type="NCBI Taxonomy" id="2742202"/>
    <lineage>
        <taxon>Bacteria</taxon>
        <taxon>Bacillati</taxon>
        <taxon>Actinomycetota</taxon>
        <taxon>Actinomycetes</taxon>
        <taxon>Mycobacteriales</taxon>
        <taxon>Hoyosellaceae</taxon>
        <taxon>Lolliginicoccus</taxon>
    </lineage>
</organism>
<dbReference type="PRINTS" id="PR00413">
    <property type="entry name" value="HADHALOGNASE"/>
</dbReference>
<comment type="similarity">
    <text evidence="1">Belongs to the HAD-like hydrolase superfamily. S-2-haloalkanoic acid dehalogenase family.</text>
</comment>
<evidence type="ECO:0000313" key="4">
    <source>
        <dbReference type="Proteomes" id="UP000642993"/>
    </source>
</evidence>
<dbReference type="InterPro" id="IPR006328">
    <property type="entry name" value="2-HAD"/>
</dbReference>
<dbReference type="SFLD" id="SFLDS00003">
    <property type="entry name" value="Haloacid_Dehalogenase"/>
    <property type="match status" value="1"/>
</dbReference>